<keyword evidence="2" id="KW-0812">Transmembrane</keyword>
<dbReference type="InterPro" id="IPR036282">
    <property type="entry name" value="Glutathione-S-Trfase_C_sf"/>
</dbReference>
<feature type="region of interest" description="Disordered" evidence="1">
    <location>
        <begin position="285"/>
        <end position="307"/>
    </location>
</feature>
<feature type="compositionally biased region" description="Polar residues" evidence="1">
    <location>
        <begin position="285"/>
        <end position="297"/>
    </location>
</feature>
<dbReference type="CDD" id="cd03044">
    <property type="entry name" value="GST_N_EF1Bgamma"/>
    <property type="match status" value="1"/>
</dbReference>
<dbReference type="Proteomes" id="UP000249619">
    <property type="component" value="Unassembled WGS sequence"/>
</dbReference>
<dbReference type="PANTHER" id="PTHR48079:SF5">
    <property type="entry name" value="DEPENDENT EPIMERASE_DEHYDRATASE, PUTATIVE (AFU_ORTHOLOGUE AFUA_7G00180)-RELATED"/>
    <property type="match status" value="1"/>
</dbReference>
<sequence length="477" mass="51238">MTFGTLYAHNPNPRSFAIIAVANSLGIELNIIYLDRDDEKHQEILQTLNPLSQVPVFVGSDGFVLTECIAILLYISSQDPESSLLGSTRKDYFSILKWLSLANSDLLPAIGGIILPLLGLPLAIRKNTQDCLRALHADFKLLEAHLQDSRYLVGEQRGFQDENKARKQLEMGPRRLFVTGGTGYIGGVLIELAVADGYKVHALSRSEDGDAKLRTLGAEPVRGDLTSLDVLQKESKKADAVINLATAYVFGKGKYEDALPIDNAAVNAMCDGVIGTKKPLITTSGTLSAQADPNGNETNEDAPPEPSHLNVRIQAENHALALAKERGVRTMVVRMAPFTYGRGGSGIARFMGMAKNMGGLPTVNGGGNRTTAVHVDDAVRLVLLALEKGEAGDVFNAGSQTDVTMGTLFDAINSSVGVPNKDITYDDALAGFGENIAWFLRAENRASGSKAQKKLGWQPKGTRILEDITSGSYATLK</sequence>
<dbReference type="SUPFAM" id="SSF47616">
    <property type="entry name" value="GST C-terminal domain-like"/>
    <property type="match status" value="1"/>
</dbReference>
<organism evidence="4 5">
    <name type="scientific">Stemphylium lycopersici</name>
    <name type="common">Tomato gray leaf spot disease fungus</name>
    <name type="synonym">Thyrospora lycopersici</name>
    <dbReference type="NCBI Taxonomy" id="183478"/>
    <lineage>
        <taxon>Eukaryota</taxon>
        <taxon>Fungi</taxon>
        <taxon>Dikarya</taxon>
        <taxon>Ascomycota</taxon>
        <taxon>Pezizomycotina</taxon>
        <taxon>Dothideomycetes</taxon>
        <taxon>Pleosporomycetidae</taxon>
        <taxon>Pleosporales</taxon>
        <taxon>Pleosporineae</taxon>
        <taxon>Pleosporaceae</taxon>
        <taxon>Stemphylium</taxon>
    </lineage>
</organism>
<dbReference type="Gene3D" id="3.40.30.10">
    <property type="entry name" value="Glutaredoxin"/>
    <property type="match status" value="1"/>
</dbReference>
<dbReference type="GO" id="GO:0005737">
    <property type="term" value="C:cytoplasm"/>
    <property type="evidence" value="ECO:0007669"/>
    <property type="project" value="TreeGrafter"/>
</dbReference>
<dbReference type="InterPro" id="IPR036291">
    <property type="entry name" value="NAD(P)-bd_dom_sf"/>
</dbReference>
<keyword evidence="5" id="KW-1185">Reference proteome</keyword>
<dbReference type="InterPro" id="IPR040079">
    <property type="entry name" value="Glutathione_S-Trfase"/>
</dbReference>
<dbReference type="SFLD" id="SFLDS00019">
    <property type="entry name" value="Glutathione_Transferase_(cytos"/>
    <property type="match status" value="1"/>
</dbReference>
<dbReference type="SUPFAM" id="SSF52833">
    <property type="entry name" value="Thioredoxin-like"/>
    <property type="match status" value="1"/>
</dbReference>
<dbReference type="PROSITE" id="PS50404">
    <property type="entry name" value="GST_NTER"/>
    <property type="match status" value="1"/>
</dbReference>
<feature type="transmembrane region" description="Helical" evidence="2">
    <location>
        <begin position="106"/>
        <end position="124"/>
    </location>
</feature>
<comment type="caution">
    <text evidence="4">The sequence shown here is derived from an EMBL/GenBank/DDBJ whole genome shotgun (WGS) entry which is preliminary data.</text>
</comment>
<evidence type="ECO:0000259" key="3">
    <source>
        <dbReference type="PROSITE" id="PS50404"/>
    </source>
</evidence>
<name>A0A364MYG8_STELY</name>
<evidence type="ECO:0000256" key="2">
    <source>
        <dbReference type="SAM" id="Phobius"/>
    </source>
</evidence>
<evidence type="ECO:0000313" key="5">
    <source>
        <dbReference type="Proteomes" id="UP000249619"/>
    </source>
</evidence>
<feature type="transmembrane region" description="Helical" evidence="2">
    <location>
        <begin position="15"/>
        <end position="34"/>
    </location>
</feature>
<dbReference type="GO" id="GO:0004029">
    <property type="term" value="F:aldehyde dehydrogenase (NAD+) activity"/>
    <property type="evidence" value="ECO:0007669"/>
    <property type="project" value="TreeGrafter"/>
</dbReference>
<dbReference type="Gene3D" id="3.40.50.720">
    <property type="entry name" value="NAD(P)-binding Rossmann-like Domain"/>
    <property type="match status" value="1"/>
</dbReference>
<reference evidence="5" key="1">
    <citation type="submission" date="2018-05" db="EMBL/GenBank/DDBJ databases">
        <title>Draft genome sequence of Stemphylium lycopersici strain CIDEFI 213.</title>
        <authorList>
            <person name="Medina R."/>
            <person name="Franco M.E.E."/>
            <person name="Lucentini C.G."/>
            <person name="Saparrat M.C.N."/>
            <person name="Balatti P.A."/>
        </authorList>
    </citation>
    <scope>NUCLEOTIDE SEQUENCE [LARGE SCALE GENOMIC DNA]</scope>
    <source>
        <strain evidence="5">CIDEFI 213</strain>
    </source>
</reference>
<feature type="transmembrane region" description="Helical" evidence="2">
    <location>
        <begin position="176"/>
        <end position="195"/>
    </location>
</feature>
<accession>A0A364MYG8</accession>
<dbReference type="Gene3D" id="1.20.1050.10">
    <property type="match status" value="1"/>
</dbReference>
<dbReference type="InterPro" id="IPR036249">
    <property type="entry name" value="Thioredoxin-like_sf"/>
</dbReference>
<dbReference type="InterPro" id="IPR001509">
    <property type="entry name" value="Epimerase_deHydtase"/>
</dbReference>
<evidence type="ECO:0000313" key="4">
    <source>
        <dbReference type="EMBL" id="RAR07155.1"/>
    </source>
</evidence>
<dbReference type="FunFam" id="3.40.30.10:FF:000142">
    <property type="entry name" value="Elongation factor 1 gamma"/>
    <property type="match status" value="1"/>
</dbReference>
<feature type="transmembrane region" description="Helical" evidence="2">
    <location>
        <begin position="54"/>
        <end position="75"/>
    </location>
</feature>
<dbReference type="InterPro" id="IPR004045">
    <property type="entry name" value="Glutathione_S-Trfase_N"/>
</dbReference>
<dbReference type="PANTHER" id="PTHR48079">
    <property type="entry name" value="PROTEIN YEEZ"/>
    <property type="match status" value="1"/>
</dbReference>
<dbReference type="Pfam" id="PF02798">
    <property type="entry name" value="GST_N"/>
    <property type="match status" value="1"/>
</dbReference>
<dbReference type="Pfam" id="PF01370">
    <property type="entry name" value="Epimerase"/>
    <property type="match status" value="1"/>
</dbReference>
<dbReference type="STRING" id="183478.A0A364MYG8"/>
<evidence type="ECO:0000256" key="1">
    <source>
        <dbReference type="SAM" id="MobiDB-lite"/>
    </source>
</evidence>
<dbReference type="SUPFAM" id="SSF51735">
    <property type="entry name" value="NAD(P)-binding Rossmann-fold domains"/>
    <property type="match status" value="1"/>
</dbReference>
<feature type="domain" description="GST N-terminal" evidence="3">
    <location>
        <begin position="2"/>
        <end position="83"/>
    </location>
</feature>
<proteinExistence type="predicted"/>
<dbReference type="AlphaFoldDB" id="A0A364MYG8"/>
<keyword evidence="2" id="KW-0472">Membrane</keyword>
<dbReference type="InterPro" id="IPR051783">
    <property type="entry name" value="NAD(P)-dependent_oxidoreduct"/>
</dbReference>
<protein>
    <submittedName>
        <fullName evidence="4">Nad dependent epimerase</fullName>
    </submittedName>
</protein>
<dbReference type="EMBL" id="QGDH01000105">
    <property type="protein sequence ID" value="RAR07155.1"/>
    <property type="molecule type" value="Genomic_DNA"/>
</dbReference>
<keyword evidence="2" id="KW-1133">Transmembrane helix</keyword>
<gene>
    <name evidence="4" type="ORF">DDE83_006653</name>
</gene>